<dbReference type="OrthoDB" id="5944962at2759"/>
<evidence type="ECO:0000313" key="1">
    <source>
        <dbReference type="EMBL" id="VDI42912.1"/>
    </source>
</evidence>
<proteinExistence type="predicted"/>
<name>A0A8B6F1D5_MYTGA</name>
<dbReference type="Proteomes" id="UP000596742">
    <property type="component" value="Unassembled WGS sequence"/>
</dbReference>
<dbReference type="EMBL" id="UYJE01006083">
    <property type="protein sequence ID" value="VDI42912.1"/>
    <property type="molecule type" value="Genomic_DNA"/>
</dbReference>
<dbReference type="AlphaFoldDB" id="A0A8B6F1D5"/>
<sequence length="122" mass="13510">MATRDVWLPLSSFKCPVNGCPGSLFPKNWVCEMDRTDMFISQNGTLCCGAGHIGRIIDWKFDCGSHGDHSVRRWQTPDLQGFTFALSHATQLTCSAGATWFSSLVVQLGSQYENNGSTYILQ</sequence>
<reference evidence="1" key="1">
    <citation type="submission" date="2018-11" db="EMBL/GenBank/DDBJ databases">
        <authorList>
            <person name="Alioto T."/>
            <person name="Alioto T."/>
        </authorList>
    </citation>
    <scope>NUCLEOTIDE SEQUENCE</scope>
</reference>
<organism evidence="1 2">
    <name type="scientific">Mytilus galloprovincialis</name>
    <name type="common">Mediterranean mussel</name>
    <dbReference type="NCBI Taxonomy" id="29158"/>
    <lineage>
        <taxon>Eukaryota</taxon>
        <taxon>Metazoa</taxon>
        <taxon>Spiralia</taxon>
        <taxon>Lophotrochozoa</taxon>
        <taxon>Mollusca</taxon>
        <taxon>Bivalvia</taxon>
        <taxon>Autobranchia</taxon>
        <taxon>Pteriomorphia</taxon>
        <taxon>Mytilida</taxon>
        <taxon>Mytiloidea</taxon>
        <taxon>Mytilidae</taxon>
        <taxon>Mytilinae</taxon>
        <taxon>Mytilus</taxon>
    </lineage>
</organism>
<comment type="caution">
    <text evidence="1">The sequence shown here is derived from an EMBL/GenBank/DDBJ whole genome shotgun (WGS) entry which is preliminary data.</text>
</comment>
<evidence type="ECO:0000313" key="2">
    <source>
        <dbReference type="Proteomes" id="UP000596742"/>
    </source>
</evidence>
<gene>
    <name evidence="1" type="ORF">MGAL_10B087106</name>
</gene>
<accession>A0A8B6F1D5</accession>
<protein>
    <submittedName>
        <fullName evidence="1">Uncharacterized protein</fullName>
    </submittedName>
</protein>
<keyword evidence="2" id="KW-1185">Reference proteome</keyword>